<keyword evidence="1" id="KW-0812">Transmembrane</keyword>
<feature type="transmembrane region" description="Helical" evidence="1">
    <location>
        <begin position="296"/>
        <end position="314"/>
    </location>
</feature>
<evidence type="ECO:0000313" key="2">
    <source>
        <dbReference type="EMBL" id="VAW41282.1"/>
    </source>
</evidence>
<accession>A0A3B0VQA9</accession>
<organism evidence="2">
    <name type="scientific">hydrothermal vent metagenome</name>
    <dbReference type="NCBI Taxonomy" id="652676"/>
    <lineage>
        <taxon>unclassified sequences</taxon>
        <taxon>metagenomes</taxon>
        <taxon>ecological metagenomes</taxon>
    </lineage>
</organism>
<proteinExistence type="predicted"/>
<keyword evidence="1" id="KW-0472">Membrane</keyword>
<feature type="transmembrane region" description="Helical" evidence="1">
    <location>
        <begin position="212"/>
        <end position="229"/>
    </location>
</feature>
<gene>
    <name evidence="2" type="ORF">MNBD_GAMMA01-1836</name>
</gene>
<dbReference type="EMBL" id="UOEW01000300">
    <property type="protein sequence ID" value="VAW41282.1"/>
    <property type="molecule type" value="Genomic_DNA"/>
</dbReference>
<protein>
    <submittedName>
        <fullName evidence="2">ABC transporter, permease protein, putative</fullName>
    </submittedName>
</protein>
<reference evidence="2" key="1">
    <citation type="submission" date="2018-06" db="EMBL/GenBank/DDBJ databases">
        <authorList>
            <person name="Zhirakovskaya E."/>
        </authorList>
    </citation>
    <scope>NUCLEOTIDE SEQUENCE</scope>
</reference>
<feature type="transmembrane region" description="Helical" evidence="1">
    <location>
        <begin position="133"/>
        <end position="161"/>
    </location>
</feature>
<keyword evidence="1" id="KW-1133">Transmembrane helix</keyword>
<dbReference type="AlphaFoldDB" id="A0A3B0VQA9"/>
<sequence>MINTYLALIKREYWEHRGAFIKTPIIIGIVMIVLTIIGYITGLVLTNKSGANDLVAIGIWELSQLPPDQLVMFWEVQALSISSLYLTVLFFVLFFFLLGSLFDDRKDQSILFWKSLPISDNATVLSKLLTAMFLVPLIFVAVFLLLSFVLMLLFTIVLLFHGLNPIQLVWSPASLFSAAKLALTGVFVQMLWALPIYGWLIFSSSISKRRPFLFAVFVPAIVAFSWYWVNVLTFQFTNFNMFKLPLRYISNAMFPYTSDSLRSGGFHFGPNSFGNKDGSVIDTISLLKSSVFNGMGIIYGAIFAAIMVSLAIWLRRYRNTV</sequence>
<name>A0A3B0VQA9_9ZZZZ</name>
<evidence type="ECO:0000256" key="1">
    <source>
        <dbReference type="SAM" id="Phobius"/>
    </source>
</evidence>
<feature type="transmembrane region" description="Helical" evidence="1">
    <location>
        <begin position="78"/>
        <end position="102"/>
    </location>
</feature>
<feature type="transmembrane region" description="Helical" evidence="1">
    <location>
        <begin position="20"/>
        <end position="40"/>
    </location>
</feature>
<feature type="transmembrane region" description="Helical" evidence="1">
    <location>
        <begin position="181"/>
        <end position="200"/>
    </location>
</feature>